<organism evidence="2 3">
    <name type="scientific">Klebsiella pneumoniae 30684/NJST258_2</name>
    <dbReference type="NCBI Taxonomy" id="1420013"/>
    <lineage>
        <taxon>Bacteria</taxon>
        <taxon>Pseudomonadati</taxon>
        <taxon>Pseudomonadota</taxon>
        <taxon>Gammaproteobacteria</taxon>
        <taxon>Enterobacterales</taxon>
        <taxon>Enterobacteriaceae</taxon>
        <taxon>Klebsiella/Raoultella group</taxon>
        <taxon>Klebsiella</taxon>
        <taxon>Klebsiella pneumoniae complex</taxon>
    </lineage>
</organism>
<feature type="compositionally biased region" description="Basic residues" evidence="1">
    <location>
        <begin position="1"/>
        <end position="12"/>
    </location>
</feature>
<evidence type="ECO:0000256" key="1">
    <source>
        <dbReference type="SAM" id="MobiDB-lite"/>
    </source>
</evidence>
<dbReference type="PATRIC" id="fig|1420013.3.peg.775"/>
<dbReference type="KEGG" id="kps:KPNJ2_00815"/>
<feature type="region of interest" description="Disordered" evidence="1">
    <location>
        <begin position="1"/>
        <end position="32"/>
    </location>
</feature>
<protein>
    <submittedName>
        <fullName evidence="2">Uncharacterized protein</fullName>
    </submittedName>
</protein>
<name>W8UEX6_KLEPN</name>
<dbReference type="Proteomes" id="UP000019586">
    <property type="component" value="Chromosome"/>
</dbReference>
<gene>
    <name evidence="2" type="ORF">KPNJ2_00815</name>
</gene>
<proteinExistence type="predicted"/>
<accession>W8UEX6</accession>
<evidence type="ECO:0000313" key="2">
    <source>
        <dbReference type="EMBL" id="AHM77595.1"/>
    </source>
</evidence>
<dbReference type="AlphaFoldDB" id="W8UEX6"/>
<dbReference type="HOGENOM" id="CLU_3201004_0_0_6"/>
<dbReference type="EMBL" id="CP006918">
    <property type="protein sequence ID" value="AHM77595.1"/>
    <property type="molecule type" value="Genomic_DNA"/>
</dbReference>
<reference evidence="2 3" key="1">
    <citation type="journal article" date="2014" name="Proc. Natl. Acad. Sci. U.S.A.">
        <title>Molecular dissection of the evolution of carbapenem-resistant multilocus sequence type 258 Klebsiella pneumoniae.</title>
        <authorList>
            <person name="Deleo F.R."/>
            <person name="Chen L."/>
            <person name="Porcella S.F."/>
            <person name="Martens C.A."/>
            <person name="Kobayashi S.D."/>
            <person name="Porter A.R."/>
            <person name="Chavda K.D."/>
            <person name="Jacobs M.R."/>
            <person name="Mathema B."/>
            <person name="Olsen R.J."/>
            <person name="Bonomo R.A."/>
            <person name="Musser J.M."/>
            <person name="Kreiswirth B.N."/>
        </authorList>
    </citation>
    <scope>NUCLEOTIDE SEQUENCE [LARGE SCALE GENOMIC DNA]</scope>
    <source>
        <strain evidence="2">30684/NJST258_2</strain>
    </source>
</reference>
<evidence type="ECO:0000313" key="3">
    <source>
        <dbReference type="Proteomes" id="UP000019586"/>
    </source>
</evidence>
<sequence length="55" mass="6151">MRSAVKRGKGMVKKQPLCGPHKAQKTHNSGRAAGKNVMPLKYSFLWRPPAVFVIF</sequence>